<dbReference type="AlphaFoldDB" id="A0AAN8PRB5"/>
<dbReference type="SUPFAM" id="SSF82866">
    <property type="entry name" value="Multidrug efflux transporter AcrB transmembrane domain"/>
    <property type="match status" value="2"/>
</dbReference>
<feature type="region of interest" description="Disordered" evidence="7">
    <location>
        <begin position="1023"/>
        <end position="1053"/>
    </location>
</feature>
<organism evidence="10 11">
    <name type="scientific">Patella caerulea</name>
    <name type="common">Rayed Mediterranean limpet</name>
    <dbReference type="NCBI Taxonomy" id="87958"/>
    <lineage>
        <taxon>Eukaryota</taxon>
        <taxon>Metazoa</taxon>
        <taxon>Spiralia</taxon>
        <taxon>Lophotrochozoa</taxon>
        <taxon>Mollusca</taxon>
        <taxon>Gastropoda</taxon>
        <taxon>Patellogastropoda</taxon>
        <taxon>Patelloidea</taxon>
        <taxon>Patellidae</taxon>
        <taxon>Patella</taxon>
    </lineage>
</organism>
<name>A0AAN8PRB5_PATCE</name>
<dbReference type="PANTHER" id="PTHR45951">
    <property type="entry name" value="PROTEIN DISPATCHED-RELATED"/>
    <property type="match status" value="1"/>
</dbReference>
<dbReference type="Proteomes" id="UP001347796">
    <property type="component" value="Unassembled WGS sequence"/>
</dbReference>
<dbReference type="Pfam" id="PF12349">
    <property type="entry name" value="Sterol-sensing"/>
    <property type="match status" value="1"/>
</dbReference>
<protein>
    <recommendedName>
        <fullName evidence="9">SSD domain-containing protein</fullName>
    </recommendedName>
</protein>
<evidence type="ECO:0000256" key="1">
    <source>
        <dbReference type="ARBA" id="ARBA00004141"/>
    </source>
</evidence>
<comment type="similarity">
    <text evidence="6">Belongs to the dispatched family.</text>
</comment>
<reference evidence="10 11" key="1">
    <citation type="submission" date="2024-01" db="EMBL/GenBank/DDBJ databases">
        <title>The genome of the rayed Mediterranean limpet Patella caerulea (Linnaeus, 1758).</title>
        <authorList>
            <person name="Anh-Thu Weber A."/>
            <person name="Halstead-Nussloch G."/>
        </authorList>
    </citation>
    <scope>NUCLEOTIDE SEQUENCE [LARGE SCALE GENOMIC DNA]</scope>
    <source>
        <strain evidence="10">AATW-2023a</strain>
        <tissue evidence="10">Whole specimen</tissue>
    </source>
</reference>
<evidence type="ECO:0000256" key="3">
    <source>
        <dbReference type="ARBA" id="ARBA00022989"/>
    </source>
</evidence>
<feature type="transmembrane region" description="Helical" evidence="8">
    <location>
        <begin position="291"/>
        <end position="311"/>
    </location>
</feature>
<feature type="domain" description="SSD" evidence="9">
    <location>
        <begin position="755"/>
        <end position="915"/>
    </location>
</feature>
<gene>
    <name evidence="10" type="ORF">SNE40_008932</name>
</gene>
<feature type="transmembrane region" description="Helical" evidence="8">
    <location>
        <begin position="890"/>
        <end position="909"/>
    </location>
</feature>
<feature type="region of interest" description="Disordered" evidence="7">
    <location>
        <begin position="36"/>
        <end position="64"/>
    </location>
</feature>
<evidence type="ECO:0000256" key="5">
    <source>
        <dbReference type="ARBA" id="ARBA00023180"/>
    </source>
</evidence>
<accession>A0AAN8PRB5</accession>
<dbReference type="EMBL" id="JAZGQO010000007">
    <property type="protein sequence ID" value="KAK6180973.1"/>
    <property type="molecule type" value="Genomic_DNA"/>
</dbReference>
<evidence type="ECO:0000256" key="2">
    <source>
        <dbReference type="ARBA" id="ARBA00022692"/>
    </source>
</evidence>
<feature type="transmembrane region" description="Helical" evidence="8">
    <location>
        <begin position="418"/>
        <end position="437"/>
    </location>
</feature>
<keyword evidence="2 8" id="KW-0812">Transmembrane</keyword>
<feature type="transmembrane region" description="Helical" evidence="8">
    <location>
        <begin position="792"/>
        <end position="814"/>
    </location>
</feature>
<feature type="compositionally biased region" description="Basic residues" evidence="7">
    <location>
        <begin position="36"/>
        <end position="54"/>
    </location>
</feature>
<keyword evidence="11" id="KW-1185">Reference proteome</keyword>
<keyword evidence="5" id="KW-0325">Glycoprotein</keyword>
<feature type="transmembrane region" description="Helical" evidence="8">
    <location>
        <begin position="821"/>
        <end position="841"/>
    </location>
</feature>
<feature type="transmembrane region" description="Helical" evidence="8">
    <location>
        <begin position="861"/>
        <end position="878"/>
    </location>
</feature>
<feature type="compositionally biased region" description="Basic and acidic residues" evidence="7">
    <location>
        <begin position="1037"/>
        <end position="1053"/>
    </location>
</feature>
<evidence type="ECO:0000256" key="8">
    <source>
        <dbReference type="SAM" id="Phobius"/>
    </source>
</evidence>
<dbReference type="PANTHER" id="PTHR45951:SF3">
    <property type="entry name" value="PROTEIN DISPATCHED"/>
    <property type="match status" value="1"/>
</dbReference>
<dbReference type="Gene3D" id="1.20.1640.10">
    <property type="entry name" value="Multidrug efflux transporter AcrB transmembrane domain"/>
    <property type="match status" value="2"/>
</dbReference>
<dbReference type="PROSITE" id="PS50156">
    <property type="entry name" value="SSD"/>
    <property type="match status" value="2"/>
</dbReference>
<evidence type="ECO:0000256" key="7">
    <source>
        <dbReference type="SAM" id="MobiDB-lite"/>
    </source>
</evidence>
<feature type="transmembrane region" description="Helical" evidence="8">
    <location>
        <begin position="768"/>
        <end position="786"/>
    </location>
</feature>
<proteinExistence type="inferred from homology"/>
<comment type="caution">
    <text evidence="10">The sequence shown here is derived from an EMBL/GenBank/DDBJ whole genome shotgun (WGS) entry which is preliminary data.</text>
</comment>
<keyword evidence="4 8" id="KW-0472">Membrane</keyword>
<keyword evidence="3 8" id="KW-1133">Transmembrane helix</keyword>
<feature type="transmembrane region" description="Helical" evidence="8">
    <location>
        <begin position="317"/>
        <end position="334"/>
    </location>
</feature>
<feature type="domain" description="SSD" evidence="9">
    <location>
        <begin position="316"/>
        <end position="443"/>
    </location>
</feature>
<evidence type="ECO:0000256" key="4">
    <source>
        <dbReference type="ARBA" id="ARBA00023136"/>
    </source>
</evidence>
<dbReference type="InterPro" id="IPR052081">
    <property type="entry name" value="Dispatched_Hh_regulator"/>
</dbReference>
<comment type="subcellular location">
    <subcellularLocation>
        <location evidence="1">Membrane</location>
        <topology evidence="1">Multi-pass membrane protein</topology>
    </subcellularLocation>
</comment>
<evidence type="ECO:0000259" key="9">
    <source>
        <dbReference type="PROSITE" id="PS50156"/>
    </source>
</evidence>
<dbReference type="InterPro" id="IPR053958">
    <property type="entry name" value="HMGCR/SNAP/NPC1-like_SSD"/>
</dbReference>
<feature type="transmembrane region" description="Helical" evidence="8">
    <location>
        <begin position="346"/>
        <end position="368"/>
    </location>
</feature>
<dbReference type="InterPro" id="IPR000731">
    <property type="entry name" value="SSD"/>
</dbReference>
<evidence type="ECO:0000313" key="10">
    <source>
        <dbReference type="EMBL" id="KAK6180973.1"/>
    </source>
</evidence>
<sequence length="1074" mass="122683">MVAYDNLIKNNDENVNLLPYVKMYKENLIERIRNKSKERKRQKEKKKKKKKLRLSSKTSKNSSKLEYDSDENFFCGIPDKAYARLVFGSADGSSLYSAENLHNLCLMESSWLHKKKDYRSNCIKSMSHTCCRSWSLGNYVALLSNKSGCMEVTEDDLNQVLNTLEMCAPFYSNYSLGPNCHFAPDAWFYSYDHILDHCPGIPHQCTQYNAVYHILHYLTDSSFSKQLAQNNKLSLKYTITFLPVAGSSSTIDLYKYIESLPRQYQTVEIVGADFGIKHILFEEYLMSDTKWLSAAGAAIFIFMWLYSSSIFITCMTFLAMFGSLEVAYFLYMFVFEIKFFPYMNMVTVIIMIGIGADDMFIYCKVWHLSKSEKNNGTLEKIVSDTLRHATLSMLVTSLTTSAAFYSNYISDITALQCFSIYAGTAVFCNFVLMITWIPASIMAYKKWCNFCVCHSPDMYSGNKNVCYYLCKIPYKLYYLITDWSRIFFEKILPCFVIRFRYLWLFIYGSLGICGVIVIFYNPRLKLPSSKKFQVFSSNHLLEKYDFELGELFGFEKTENTNDIPLLPITVIWGIHPIDNGDRLDPSKKGSLVFDSAFDLTTENAQKWILEFCQRLRRSDFYLKSSGIQLTNCFLENFVYEYMRQPCRVETTDNTPCCNETKFPFSRAVFSHCLSRYIVALQKTPGVIYSAYSPGPRFSNGQISAFFIEFLSNEPYSQSYEKMSSFYQRINQWVTEEMVQAPAEMRNGWLISDLAFYDLQRSLATGTPLAMGVSLAVAAVVAFFTTLNVLITLYAILCISCIIAVTIGTLVLLGWELNILESVVITVAIGMSIDFTLHYGVAYRLSPDLDREMRVACSVGRMGSAVAMAALTTFLAGSLMMPSTVLAYKKFGIFLMLIISIGWVYSTFFFQSLLRTLGPQGGFGQFHWPSSDCCSPSRRKHVDKTVYAFSESTLSSSSTSYPNHTISEIHELEPLTEVYEPQSHSRPHSHARIRQKTVYADLSTGYPLEAEVIVPKRETYVKFESGVKDQSEESSDMTSDREHERINPEKKDEVVKEPKTMVLESDVIIQNGAEA</sequence>
<evidence type="ECO:0000313" key="11">
    <source>
        <dbReference type="Proteomes" id="UP001347796"/>
    </source>
</evidence>
<feature type="transmembrane region" description="Helical" evidence="8">
    <location>
        <begin position="388"/>
        <end position="406"/>
    </location>
</feature>
<feature type="transmembrane region" description="Helical" evidence="8">
    <location>
        <begin position="501"/>
        <end position="521"/>
    </location>
</feature>
<dbReference type="GO" id="GO:0022857">
    <property type="term" value="F:transmembrane transporter activity"/>
    <property type="evidence" value="ECO:0007669"/>
    <property type="project" value="TreeGrafter"/>
</dbReference>
<evidence type="ECO:0000256" key="6">
    <source>
        <dbReference type="ARBA" id="ARBA00038046"/>
    </source>
</evidence>
<dbReference type="GO" id="GO:0007224">
    <property type="term" value="P:smoothened signaling pathway"/>
    <property type="evidence" value="ECO:0007669"/>
    <property type="project" value="TreeGrafter"/>
</dbReference>
<feature type="compositionally biased region" description="Low complexity" evidence="7">
    <location>
        <begin position="55"/>
        <end position="64"/>
    </location>
</feature>
<dbReference type="GO" id="GO:0016020">
    <property type="term" value="C:membrane"/>
    <property type="evidence" value="ECO:0007669"/>
    <property type="project" value="UniProtKB-SubCell"/>
</dbReference>